<evidence type="ECO:0000313" key="3">
    <source>
        <dbReference type="EMBL" id="WQG87397.1"/>
    </source>
</evidence>
<keyword evidence="2" id="KW-0808">Transferase</keyword>
<reference evidence="3 5" key="2">
    <citation type="submission" date="2023-11" db="EMBL/GenBank/DDBJ databases">
        <title>MicrobeMod: A computational toolkit for identifying prokaryotic methylation and restriction-modification with nanopore sequencing.</title>
        <authorList>
            <person name="Crits-Christoph A."/>
            <person name="Kang S.C."/>
            <person name="Lee H."/>
            <person name="Ostrov N."/>
        </authorList>
    </citation>
    <scope>NUCLEOTIDE SEQUENCE [LARGE SCALE GENOMIC DNA]</scope>
    <source>
        <strain evidence="3 5">ATCC 23090</strain>
    </source>
</reference>
<dbReference type="Proteomes" id="UP001326715">
    <property type="component" value="Chromosome"/>
</dbReference>
<dbReference type="GO" id="GO:0032259">
    <property type="term" value="P:methylation"/>
    <property type="evidence" value="ECO:0007669"/>
    <property type="project" value="UniProtKB-KW"/>
</dbReference>
<reference evidence="2 4" key="1">
    <citation type="submission" date="2016-11" db="EMBL/GenBank/DDBJ databases">
        <authorList>
            <person name="Jaros S."/>
            <person name="Januszkiewicz K."/>
            <person name="Wedrychowicz H."/>
        </authorList>
    </citation>
    <scope>NUCLEOTIDE SEQUENCE [LARGE SCALE GENOMIC DNA]</scope>
    <source>
        <strain evidence="2 4">DSM 784</strain>
    </source>
</reference>
<dbReference type="AlphaFoldDB" id="A0A1K1P4E1"/>
<keyword evidence="5" id="KW-1185">Reference proteome</keyword>
<proteinExistence type="predicted"/>
<gene>
    <name evidence="2" type="ORF">SAMN05661012_01779</name>
    <name evidence="3" type="ORF">SR876_20955</name>
</gene>
<dbReference type="InterPro" id="IPR013216">
    <property type="entry name" value="Methyltransf_11"/>
</dbReference>
<keyword evidence="2" id="KW-0489">Methyltransferase</keyword>
<dbReference type="CDD" id="cd02440">
    <property type="entry name" value="AdoMet_MTases"/>
    <property type="match status" value="1"/>
</dbReference>
<dbReference type="InterPro" id="IPR029063">
    <property type="entry name" value="SAM-dependent_MTases_sf"/>
</dbReference>
<dbReference type="EMBL" id="CP140154">
    <property type="protein sequence ID" value="WQG87397.1"/>
    <property type="molecule type" value="Genomic_DNA"/>
</dbReference>
<name>A0A1K1P4E1_9BACT</name>
<dbReference type="EMBL" id="FPIZ01000004">
    <property type="protein sequence ID" value="SFW42616.1"/>
    <property type="molecule type" value="Genomic_DNA"/>
</dbReference>
<dbReference type="SUPFAM" id="SSF53335">
    <property type="entry name" value="S-adenosyl-L-methionine-dependent methyltransferases"/>
    <property type="match status" value="1"/>
</dbReference>
<evidence type="ECO:0000259" key="1">
    <source>
        <dbReference type="Pfam" id="PF08241"/>
    </source>
</evidence>
<protein>
    <submittedName>
        <fullName evidence="3">Class I SAM-dependent methyltransferase</fullName>
    </submittedName>
    <submittedName>
        <fullName evidence="2">Methyltransferase domain-containing protein</fullName>
    </submittedName>
</protein>
<dbReference type="RefSeq" id="WP_072359016.1">
    <property type="nucleotide sequence ID" value="NZ_CP139972.1"/>
</dbReference>
<dbReference type="Pfam" id="PF08241">
    <property type="entry name" value="Methyltransf_11"/>
    <property type="match status" value="1"/>
</dbReference>
<evidence type="ECO:0000313" key="4">
    <source>
        <dbReference type="Proteomes" id="UP000183788"/>
    </source>
</evidence>
<accession>A0A1K1P4E1</accession>
<dbReference type="Proteomes" id="UP000183788">
    <property type="component" value="Unassembled WGS sequence"/>
</dbReference>
<organism evidence="2 4">
    <name type="scientific">Chitinophaga sancti</name>
    <dbReference type="NCBI Taxonomy" id="1004"/>
    <lineage>
        <taxon>Bacteria</taxon>
        <taxon>Pseudomonadati</taxon>
        <taxon>Bacteroidota</taxon>
        <taxon>Chitinophagia</taxon>
        <taxon>Chitinophagales</taxon>
        <taxon>Chitinophagaceae</taxon>
        <taxon>Chitinophaga</taxon>
    </lineage>
</organism>
<dbReference type="OrthoDB" id="9805171at2"/>
<dbReference type="GO" id="GO:0008757">
    <property type="term" value="F:S-adenosylmethionine-dependent methyltransferase activity"/>
    <property type="evidence" value="ECO:0007669"/>
    <property type="project" value="InterPro"/>
</dbReference>
<feature type="domain" description="Methyltransferase type 11" evidence="1">
    <location>
        <begin position="39"/>
        <end position="124"/>
    </location>
</feature>
<dbReference type="Gene3D" id="3.40.50.150">
    <property type="entry name" value="Vaccinia Virus protein VP39"/>
    <property type="match status" value="1"/>
</dbReference>
<dbReference type="STRING" id="1004.SAMN05661012_01779"/>
<evidence type="ECO:0000313" key="2">
    <source>
        <dbReference type="EMBL" id="SFW42616.1"/>
    </source>
</evidence>
<sequence>MKNVSKDFNPTINQSFYITRNLLISNLKKHFNVLYGRMLDFGCGSKPYKTLINVDEYIGVDFQGEGHSHENEQIDVFYDGLTLPLEDNSFDSVLSTEVFEHVFNLEDMISELHRVMKPGGTILITMPFLIAEHEAPNDCSRYTSFGLKSLLERKGFEIVYYEKLGTSVQTQAQIRMSYMDSSILSKFNFFPPLRKLVTNVVISLMNIWVMFLDAILPKRYDAFLNHIVVCKKK</sequence>
<evidence type="ECO:0000313" key="5">
    <source>
        <dbReference type="Proteomes" id="UP001326715"/>
    </source>
</evidence>